<evidence type="ECO:0000256" key="6">
    <source>
        <dbReference type="ARBA" id="ARBA00023136"/>
    </source>
</evidence>
<proteinExistence type="inferred from homology"/>
<accession>A0A2M7PSD1</accession>
<feature type="transmembrane region" description="Helical" evidence="7">
    <location>
        <begin position="70"/>
        <end position="89"/>
    </location>
</feature>
<comment type="similarity">
    <text evidence="7">Belongs to the binding-protein-dependent transport system permease family.</text>
</comment>
<reference evidence="9 10" key="1">
    <citation type="submission" date="2017-09" db="EMBL/GenBank/DDBJ databases">
        <title>Depth-based differentiation of microbial function through sediment-hosted aquifers and enrichment of novel symbionts in the deep terrestrial subsurface.</title>
        <authorList>
            <person name="Probst A.J."/>
            <person name="Ladd B."/>
            <person name="Jarett J.K."/>
            <person name="Geller-Mcgrath D.E."/>
            <person name="Sieber C.M."/>
            <person name="Emerson J.B."/>
            <person name="Anantharaman K."/>
            <person name="Thomas B.C."/>
            <person name="Malmstrom R."/>
            <person name="Stieglmeier M."/>
            <person name="Klingl A."/>
            <person name="Woyke T."/>
            <person name="Ryan C.M."/>
            <person name="Banfield J.F."/>
        </authorList>
    </citation>
    <scope>NUCLEOTIDE SEQUENCE [LARGE SCALE GENOMIC DNA]</scope>
    <source>
        <strain evidence="9">CG_4_10_14_3_um_filter_34_13</strain>
    </source>
</reference>
<evidence type="ECO:0000313" key="9">
    <source>
        <dbReference type="EMBL" id="PIY33475.1"/>
    </source>
</evidence>
<dbReference type="Proteomes" id="UP000230646">
    <property type="component" value="Unassembled WGS sequence"/>
</dbReference>
<organism evidence="9 10">
    <name type="scientific">Candidatus Infernicultor aquiphilus</name>
    <dbReference type="NCBI Taxonomy" id="1805029"/>
    <lineage>
        <taxon>Bacteria</taxon>
        <taxon>Pseudomonadati</taxon>
        <taxon>Atribacterota</taxon>
        <taxon>Candidatus Phoenicimicrobiia</taxon>
        <taxon>Candidatus Pheonicimicrobiales</taxon>
        <taxon>Candidatus Phoenicimicrobiaceae</taxon>
        <taxon>Candidatus Infernicultor</taxon>
    </lineage>
</organism>
<dbReference type="PANTHER" id="PTHR43744:SF4">
    <property type="entry name" value="OSMOPROTECTIVE COMPOUNDS UPTAKE PERMEASE PROTEIN GGTD"/>
    <property type="match status" value="1"/>
</dbReference>
<dbReference type="RefSeq" id="WP_406606936.1">
    <property type="nucleotide sequence ID" value="NZ_PFKO01000074.1"/>
</dbReference>
<evidence type="ECO:0000256" key="4">
    <source>
        <dbReference type="ARBA" id="ARBA00022692"/>
    </source>
</evidence>
<keyword evidence="6 7" id="KW-0472">Membrane</keyword>
<keyword evidence="4 7" id="KW-0812">Transmembrane</keyword>
<sequence>IDGATSFQIFFKVVIPLSVPALASVTIFQFLWVWNDLLVALVYLGGTPAVAPLTVRISALVGSYGQDWELLTAAAFVSMVLPLVLFLGLQRYFVRGILAGSVKG</sequence>
<keyword evidence="2 7" id="KW-0813">Transport</keyword>
<evidence type="ECO:0000256" key="7">
    <source>
        <dbReference type="RuleBase" id="RU363032"/>
    </source>
</evidence>
<dbReference type="PANTHER" id="PTHR43744">
    <property type="entry name" value="ABC TRANSPORTER PERMEASE PROTEIN MG189-RELATED-RELATED"/>
    <property type="match status" value="1"/>
</dbReference>
<feature type="non-terminal residue" evidence="9">
    <location>
        <position position="1"/>
    </location>
</feature>
<feature type="transmembrane region" description="Helical" evidence="7">
    <location>
        <begin position="13"/>
        <end position="34"/>
    </location>
</feature>
<dbReference type="PROSITE" id="PS50928">
    <property type="entry name" value="ABC_TM1"/>
    <property type="match status" value="1"/>
</dbReference>
<comment type="subcellular location">
    <subcellularLocation>
        <location evidence="1 7">Cell membrane</location>
        <topology evidence="1 7">Multi-pass membrane protein</topology>
    </subcellularLocation>
</comment>
<dbReference type="Pfam" id="PF00528">
    <property type="entry name" value="BPD_transp_1"/>
    <property type="match status" value="1"/>
</dbReference>
<keyword evidence="3" id="KW-1003">Cell membrane</keyword>
<dbReference type="SUPFAM" id="SSF161098">
    <property type="entry name" value="MetI-like"/>
    <property type="match status" value="1"/>
</dbReference>
<keyword evidence="5 7" id="KW-1133">Transmembrane helix</keyword>
<protein>
    <submittedName>
        <fullName evidence="9">Sugar ABC transporter permease</fullName>
    </submittedName>
</protein>
<feature type="domain" description="ABC transmembrane type-1" evidence="8">
    <location>
        <begin position="1"/>
        <end position="89"/>
    </location>
</feature>
<evidence type="ECO:0000259" key="8">
    <source>
        <dbReference type="PROSITE" id="PS50928"/>
    </source>
</evidence>
<dbReference type="Gene3D" id="1.10.3720.10">
    <property type="entry name" value="MetI-like"/>
    <property type="match status" value="1"/>
</dbReference>
<evidence type="ECO:0000256" key="3">
    <source>
        <dbReference type="ARBA" id="ARBA00022475"/>
    </source>
</evidence>
<comment type="caution">
    <text evidence="9">The sequence shown here is derived from an EMBL/GenBank/DDBJ whole genome shotgun (WGS) entry which is preliminary data.</text>
</comment>
<dbReference type="InterPro" id="IPR000515">
    <property type="entry name" value="MetI-like"/>
</dbReference>
<evidence type="ECO:0000313" key="10">
    <source>
        <dbReference type="Proteomes" id="UP000230646"/>
    </source>
</evidence>
<gene>
    <name evidence="9" type="ORF">COZ07_02015</name>
</gene>
<evidence type="ECO:0000256" key="2">
    <source>
        <dbReference type="ARBA" id="ARBA00022448"/>
    </source>
</evidence>
<dbReference type="EMBL" id="PFKO01000074">
    <property type="protein sequence ID" value="PIY33475.1"/>
    <property type="molecule type" value="Genomic_DNA"/>
</dbReference>
<dbReference type="AlphaFoldDB" id="A0A2M7PSD1"/>
<dbReference type="InterPro" id="IPR035906">
    <property type="entry name" value="MetI-like_sf"/>
</dbReference>
<dbReference type="GO" id="GO:0005886">
    <property type="term" value="C:plasma membrane"/>
    <property type="evidence" value="ECO:0007669"/>
    <property type="project" value="UniProtKB-SubCell"/>
</dbReference>
<name>A0A2M7PSD1_9BACT</name>
<evidence type="ECO:0000256" key="5">
    <source>
        <dbReference type="ARBA" id="ARBA00022989"/>
    </source>
</evidence>
<dbReference type="GO" id="GO:0055085">
    <property type="term" value="P:transmembrane transport"/>
    <property type="evidence" value="ECO:0007669"/>
    <property type="project" value="InterPro"/>
</dbReference>
<evidence type="ECO:0000256" key="1">
    <source>
        <dbReference type="ARBA" id="ARBA00004651"/>
    </source>
</evidence>